<sequence length="142" mass="15506">MDLDDIDRSLIKLLRSNARLPVATLARRVGLARSTVQERIDRLERIGAIRGYTILLGGGVSAPIQAFLFVQAPQRFPAILEVLEGIPEVVAATNLTGDIDMVIEIAAASTERLTEVRAKIAQVDGVHRLTTALVMGRPVERR</sequence>
<dbReference type="InterPro" id="IPR036390">
    <property type="entry name" value="WH_DNA-bd_sf"/>
</dbReference>
<evidence type="ECO:0000313" key="6">
    <source>
        <dbReference type="Proteomes" id="UP001597295"/>
    </source>
</evidence>
<dbReference type="InterPro" id="IPR011008">
    <property type="entry name" value="Dimeric_a/b-barrel"/>
</dbReference>
<accession>A0ABW5DNI9</accession>
<feature type="domain" description="HTH asnC-type" evidence="4">
    <location>
        <begin position="3"/>
        <end position="56"/>
    </location>
</feature>
<dbReference type="InterPro" id="IPR000485">
    <property type="entry name" value="AsnC-type_HTH_dom"/>
</dbReference>
<dbReference type="InterPro" id="IPR019887">
    <property type="entry name" value="Tscrpt_reg_AsnC/Lrp_C"/>
</dbReference>
<dbReference type="Pfam" id="PF01037">
    <property type="entry name" value="AsnC_trans_reg"/>
    <property type="match status" value="1"/>
</dbReference>
<evidence type="ECO:0000256" key="1">
    <source>
        <dbReference type="ARBA" id="ARBA00023015"/>
    </source>
</evidence>
<organism evidence="5 6">
    <name type="scientific">Lacibacterium aquatile</name>
    <dbReference type="NCBI Taxonomy" id="1168082"/>
    <lineage>
        <taxon>Bacteria</taxon>
        <taxon>Pseudomonadati</taxon>
        <taxon>Pseudomonadota</taxon>
        <taxon>Alphaproteobacteria</taxon>
        <taxon>Rhodospirillales</taxon>
        <taxon>Rhodospirillaceae</taxon>
    </lineage>
</organism>
<evidence type="ECO:0000313" key="5">
    <source>
        <dbReference type="EMBL" id="MFD2262693.1"/>
    </source>
</evidence>
<proteinExistence type="predicted"/>
<keyword evidence="6" id="KW-1185">Reference proteome</keyword>
<keyword evidence="2" id="KW-0238">DNA-binding</keyword>
<reference evidence="6" key="1">
    <citation type="journal article" date="2019" name="Int. J. Syst. Evol. Microbiol.">
        <title>The Global Catalogue of Microorganisms (GCM) 10K type strain sequencing project: providing services to taxonomists for standard genome sequencing and annotation.</title>
        <authorList>
            <consortium name="The Broad Institute Genomics Platform"/>
            <consortium name="The Broad Institute Genome Sequencing Center for Infectious Disease"/>
            <person name="Wu L."/>
            <person name="Ma J."/>
        </authorList>
    </citation>
    <scope>NUCLEOTIDE SEQUENCE [LARGE SCALE GENOMIC DNA]</scope>
    <source>
        <strain evidence="6">CGMCC 1.19062</strain>
    </source>
</reference>
<keyword evidence="1" id="KW-0805">Transcription regulation</keyword>
<dbReference type="InterPro" id="IPR019888">
    <property type="entry name" value="Tscrpt_reg_AsnC-like"/>
</dbReference>
<name>A0ABW5DNI9_9PROT</name>
<dbReference type="PANTHER" id="PTHR30154">
    <property type="entry name" value="LEUCINE-RESPONSIVE REGULATORY PROTEIN"/>
    <property type="match status" value="1"/>
</dbReference>
<evidence type="ECO:0000256" key="3">
    <source>
        <dbReference type="ARBA" id="ARBA00023163"/>
    </source>
</evidence>
<evidence type="ECO:0000256" key="2">
    <source>
        <dbReference type="ARBA" id="ARBA00023125"/>
    </source>
</evidence>
<dbReference type="Proteomes" id="UP001597295">
    <property type="component" value="Unassembled WGS sequence"/>
</dbReference>
<protein>
    <submittedName>
        <fullName evidence="5">Lrp/AsnC family transcriptional regulator</fullName>
    </submittedName>
</protein>
<gene>
    <name evidence="5" type="ORF">ACFSM5_07320</name>
</gene>
<dbReference type="SMART" id="SM00344">
    <property type="entry name" value="HTH_ASNC"/>
    <property type="match status" value="1"/>
</dbReference>
<dbReference type="SUPFAM" id="SSF54909">
    <property type="entry name" value="Dimeric alpha+beta barrel"/>
    <property type="match status" value="1"/>
</dbReference>
<dbReference type="PROSITE" id="PS50956">
    <property type="entry name" value="HTH_ASNC_2"/>
    <property type="match status" value="1"/>
</dbReference>
<dbReference type="EMBL" id="JBHUIP010000005">
    <property type="protein sequence ID" value="MFD2262693.1"/>
    <property type="molecule type" value="Genomic_DNA"/>
</dbReference>
<dbReference type="Pfam" id="PF13404">
    <property type="entry name" value="HTH_AsnC-type"/>
    <property type="match status" value="1"/>
</dbReference>
<keyword evidence="3" id="KW-0804">Transcription</keyword>
<dbReference type="PANTHER" id="PTHR30154:SF53">
    <property type="entry name" value="HTH-TYPE TRANSCRIPTIONAL REGULATOR LRPC"/>
    <property type="match status" value="1"/>
</dbReference>
<dbReference type="Gene3D" id="1.10.10.10">
    <property type="entry name" value="Winged helix-like DNA-binding domain superfamily/Winged helix DNA-binding domain"/>
    <property type="match status" value="1"/>
</dbReference>
<dbReference type="InterPro" id="IPR036388">
    <property type="entry name" value="WH-like_DNA-bd_sf"/>
</dbReference>
<dbReference type="SUPFAM" id="SSF46785">
    <property type="entry name" value="Winged helix' DNA-binding domain"/>
    <property type="match status" value="1"/>
</dbReference>
<dbReference type="PRINTS" id="PR00033">
    <property type="entry name" value="HTHASNC"/>
</dbReference>
<comment type="caution">
    <text evidence="5">The sequence shown here is derived from an EMBL/GenBank/DDBJ whole genome shotgun (WGS) entry which is preliminary data.</text>
</comment>
<dbReference type="RefSeq" id="WP_379875656.1">
    <property type="nucleotide sequence ID" value="NZ_JBHUIP010000005.1"/>
</dbReference>
<evidence type="ECO:0000259" key="4">
    <source>
        <dbReference type="PROSITE" id="PS50956"/>
    </source>
</evidence>
<dbReference type="Gene3D" id="3.30.70.920">
    <property type="match status" value="1"/>
</dbReference>